<protein>
    <submittedName>
        <fullName evidence="2">DUF1353 domain-containing protein</fullName>
    </submittedName>
</protein>
<keyword evidence="1" id="KW-0472">Membrane</keyword>
<feature type="transmembrane region" description="Helical" evidence="1">
    <location>
        <begin position="179"/>
        <end position="198"/>
    </location>
</feature>
<dbReference type="RefSeq" id="WP_193495409.1">
    <property type="nucleotide sequence ID" value="NZ_CP063169.1"/>
</dbReference>
<evidence type="ECO:0000313" key="3">
    <source>
        <dbReference type="Proteomes" id="UP000593758"/>
    </source>
</evidence>
<evidence type="ECO:0000313" key="2">
    <source>
        <dbReference type="EMBL" id="QOR69197.1"/>
    </source>
</evidence>
<dbReference type="Pfam" id="PF07087">
    <property type="entry name" value="DUF1353"/>
    <property type="match status" value="1"/>
</dbReference>
<keyword evidence="1" id="KW-0812">Transmembrane</keyword>
<organism evidence="2 3">
    <name type="scientific">Ruania alkalisoli</name>
    <dbReference type="NCBI Taxonomy" id="2779775"/>
    <lineage>
        <taxon>Bacteria</taxon>
        <taxon>Bacillati</taxon>
        <taxon>Actinomycetota</taxon>
        <taxon>Actinomycetes</taxon>
        <taxon>Micrococcales</taxon>
        <taxon>Ruaniaceae</taxon>
        <taxon>Ruania</taxon>
    </lineage>
</organism>
<reference evidence="2 3" key="1">
    <citation type="submission" date="2020-10" db="EMBL/GenBank/DDBJ databases">
        <title>Haloactinobacterium sp. RN3S43, a bacterium isolated from saline soil.</title>
        <authorList>
            <person name="Sun J.-Q."/>
        </authorList>
    </citation>
    <scope>NUCLEOTIDE SEQUENCE [LARGE SCALE GENOMIC DNA]</scope>
    <source>
        <strain evidence="2 3">RN3S43</strain>
    </source>
</reference>
<name>A0A7M1SPU9_9MICO</name>
<sequence length="247" mass="27012">MGRFFDVGDGGPLRLEVRSVDGRDFTLLRRIGYRSDDYDEPFVVPSDLEQFRTDFASVPWMFTWLVPRSGRYAAAAVLHDAIVIEGDYEGPPIDRVEADRIFRVALRELGTPVVRSWLMWAAVSIATMWTMPQRRWRWRGAVLALIGVVTLVGLIATGDLLDLWSVLPWMGQRSLGAELLGGGAAAVVVPSVLALTWGRFARAGIITGVALAFLVHVTLAIAALFGLYRLVERVVTGPGASTGSQSA</sequence>
<evidence type="ECO:0000256" key="1">
    <source>
        <dbReference type="SAM" id="Phobius"/>
    </source>
</evidence>
<dbReference type="InterPro" id="IPR010767">
    <property type="entry name" value="Phage_CGC-2007_Cje0229"/>
</dbReference>
<keyword evidence="1" id="KW-1133">Transmembrane helix</keyword>
<accession>A0A7M1SPU9</accession>
<gene>
    <name evidence="2" type="ORF">IM660_10725</name>
</gene>
<feature type="transmembrane region" description="Helical" evidence="1">
    <location>
        <begin position="205"/>
        <end position="228"/>
    </location>
</feature>
<dbReference type="Proteomes" id="UP000593758">
    <property type="component" value="Chromosome"/>
</dbReference>
<proteinExistence type="predicted"/>
<dbReference type="AlphaFoldDB" id="A0A7M1SPU9"/>
<dbReference type="KEGG" id="halt:IM660_10725"/>
<dbReference type="EMBL" id="CP063169">
    <property type="protein sequence ID" value="QOR69197.1"/>
    <property type="molecule type" value="Genomic_DNA"/>
</dbReference>
<feature type="transmembrane region" description="Helical" evidence="1">
    <location>
        <begin position="143"/>
        <end position="167"/>
    </location>
</feature>
<keyword evidence="3" id="KW-1185">Reference proteome</keyword>